<keyword evidence="3" id="KW-0547">Nucleotide-binding</keyword>
<keyword evidence="4" id="KW-0227">DNA damage</keyword>
<dbReference type="Gene3D" id="3.90.320.10">
    <property type="match status" value="1"/>
</dbReference>
<organism evidence="15 16">
    <name type="scientific">Duganella fentianensis</name>
    <dbReference type="NCBI Taxonomy" id="2692177"/>
    <lineage>
        <taxon>Bacteria</taxon>
        <taxon>Pseudomonadati</taxon>
        <taxon>Pseudomonadota</taxon>
        <taxon>Betaproteobacteria</taxon>
        <taxon>Burkholderiales</taxon>
        <taxon>Oxalobacteraceae</taxon>
        <taxon>Telluria group</taxon>
        <taxon>Duganella</taxon>
    </lineage>
</organism>
<dbReference type="SMART" id="SM00491">
    <property type="entry name" value="HELICc2"/>
    <property type="match status" value="1"/>
</dbReference>
<name>A0A845HV46_9BURK</name>
<evidence type="ECO:0000313" key="15">
    <source>
        <dbReference type="EMBL" id="MYN44702.1"/>
    </source>
</evidence>
<dbReference type="GO" id="GO:0006281">
    <property type="term" value="P:DNA repair"/>
    <property type="evidence" value="ECO:0007669"/>
    <property type="project" value="UniProtKB-KW"/>
</dbReference>
<dbReference type="SMART" id="SM00488">
    <property type="entry name" value="DEXDc2"/>
    <property type="match status" value="1"/>
</dbReference>
<dbReference type="EMBL" id="WWCL01000001">
    <property type="protein sequence ID" value="MYN44702.1"/>
    <property type="molecule type" value="Genomic_DNA"/>
</dbReference>
<dbReference type="GO" id="GO:0016818">
    <property type="term" value="F:hydrolase activity, acting on acid anhydrides, in phosphorus-containing anhydrides"/>
    <property type="evidence" value="ECO:0007669"/>
    <property type="project" value="InterPro"/>
</dbReference>
<dbReference type="AlphaFoldDB" id="A0A845HV46"/>
<sequence length="763" mass="85521">MDAMKRYTIAVRALCEFTAKTGDLDLRFTPSPTAQEGIAGHATVTARRGSNYQRELALAGDYGPLHVRGRADGYDGAAQRLEEIKTYRGDLARMPDNQRQLHWAQAKVYGHLLCASQALTQITLALVYFDVGSQKETMLQQEYSAAELKNYFELQCERFLQWAAQELAHRSARDAQLEQLAFPYAGFRPGQRELAAAMYTASKRGVCLLAQAPTGIGKSVGSLFPMLKAAAQQQTDKVFFLAAKTPGRQLALDAVQVIRASAALLPLRTLELVARDNACVHPELACHGESCPLARGFYDRLPAARQAALDVCLPAQQQRILDRQTLQDIALAHQICPYYLGSELARWCDVIVGDYNYYFDQSAMLHGLTVMNDWKVSVLVDEAHNMVSRARKMYSADMSHSSLRLLRKIAPEALKKPLDRVQRQWNQLVKEQQADYQAYAELPEKWLGALQTAASAISDYQNEHPTYNEPLLQEFYFNALQFTRLAESFGPHALFDIEKRAGRSSTHSDSTLCIRNIVPAPYLAPRFQLSHCSALFSATLSPWNYFHDLLGMPDNTAWVDVESPFVAEQLSVKVAAHISTRYQQRQQSLLPIAHLMGQQYAAQRGNYLAFFSSFDYMEKAAQTLAQHYPDIPQWSQTRRMDEAARVDFLARYTPDSCGIGFAVLGGAFGEGVDLPGARLIGAFVATLGLPQVNPVNEQIRQRMDSLFGAGYDYTYTYPGMQKVVQAAGRVIRTQTDRGTVYLIDDRFDRPELRALLPAWWHVA</sequence>
<dbReference type="InterPro" id="IPR006555">
    <property type="entry name" value="ATP-dep_Helicase_C"/>
</dbReference>
<keyword evidence="8" id="KW-0408">Iron</keyword>
<keyword evidence="11" id="KW-0234">DNA repair</keyword>
<dbReference type="Gene3D" id="3.40.50.300">
    <property type="entry name" value="P-loop containing nucleotide triphosphate hydrolases"/>
    <property type="match status" value="2"/>
</dbReference>
<evidence type="ECO:0000256" key="5">
    <source>
        <dbReference type="ARBA" id="ARBA00022801"/>
    </source>
</evidence>
<dbReference type="GO" id="GO:0003678">
    <property type="term" value="F:DNA helicase activity"/>
    <property type="evidence" value="ECO:0007669"/>
    <property type="project" value="InterPro"/>
</dbReference>
<evidence type="ECO:0000256" key="6">
    <source>
        <dbReference type="ARBA" id="ARBA00022806"/>
    </source>
</evidence>
<dbReference type="PANTHER" id="PTHR11472:SF34">
    <property type="entry name" value="REGULATOR OF TELOMERE ELONGATION HELICASE 1"/>
    <property type="match status" value="1"/>
</dbReference>
<keyword evidence="16" id="KW-1185">Reference proteome</keyword>
<evidence type="ECO:0000256" key="12">
    <source>
        <dbReference type="ARBA" id="ARBA00023235"/>
    </source>
</evidence>
<dbReference type="GO" id="GO:0003677">
    <property type="term" value="F:DNA binding"/>
    <property type="evidence" value="ECO:0007669"/>
    <property type="project" value="UniProtKB-KW"/>
</dbReference>
<reference evidence="15" key="1">
    <citation type="submission" date="2019-12" db="EMBL/GenBank/DDBJ databases">
        <title>Novel species isolated from a subtropical stream in China.</title>
        <authorList>
            <person name="Lu H."/>
        </authorList>
    </citation>
    <scope>NUCLEOTIDE SEQUENCE [LARGE SCALE GENOMIC DNA]</scope>
    <source>
        <strain evidence="15">FT93W</strain>
    </source>
</reference>
<dbReference type="GO" id="GO:0005524">
    <property type="term" value="F:ATP binding"/>
    <property type="evidence" value="ECO:0007669"/>
    <property type="project" value="UniProtKB-KW"/>
</dbReference>
<evidence type="ECO:0000256" key="2">
    <source>
        <dbReference type="ARBA" id="ARBA00022723"/>
    </source>
</evidence>
<dbReference type="Pfam" id="PF13307">
    <property type="entry name" value="Helicase_C_2"/>
    <property type="match status" value="1"/>
</dbReference>
<dbReference type="PANTHER" id="PTHR11472">
    <property type="entry name" value="DNA REPAIR DEAD HELICASE RAD3/XP-D SUBFAMILY MEMBER"/>
    <property type="match status" value="1"/>
</dbReference>
<comment type="caution">
    <text evidence="15">The sequence shown here is derived from an EMBL/GenBank/DDBJ whole genome shotgun (WGS) entry which is preliminary data.</text>
</comment>
<dbReference type="GO" id="GO:0046872">
    <property type="term" value="F:metal ion binding"/>
    <property type="evidence" value="ECO:0007669"/>
    <property type="project" value="UniProtKB-KW"/>
</dbReference>
<keyword evidence="10" id="KW-0238">DNA-binding</keyword>
<evidence type="ECO:0000256" key="4">
    <source>
        <dbReference type="ARBA" id="ARBA00022763"/>
    </source>
</evidence>
<gene>
    <name evidence="15" type="ORF">GTP23_06380</name>
</gene>
<keyword evidence="7" id="KW-0067">ATP-binding</keyword>
<keyword evidence="6 15" id="KW-0347">Helicase</keyword>
<accession>A0A845HV46</accession>
<dbReference type="InterPro" id="IPR027417">
    <property type="entry name" value="P-loop_NTPase"/>
</dbReference>
<dbReference type="InterPro" id="IPR006554">
    <property type="entry name" value="Helicase-like_DEXD_c2"/>
</dbReference>
<keyword evidence="5" id="KW-0378">Hydrolase</keyword>
<feature type="domain" description="Helicase ATP-binding" evidence="14">
    <location>
        <begin position="177"/>
        <end position="440"/>
    </location>
</feature>
<evidence type="ECO:0000313" key="16">
    <source>
        <dbReference type="Proteomes" id="UP000444316"/>
    </source>
</evidence>
<evidence type="ECO:0000256" key="3">
    <source>
        <dbReference type="ARBA" id="ARBA00022741"/>
    </source>
</evidence>
<evidence type="ECO:0000256" key="11">
    <source>
        <dbReference type="ARBA" id="ARBA00023204"/>
    </source>
</evidence>
<keyword evidence="9" id="KW-0411">Iron-sulfur</keyword>
<dbReference type="Proteomes" id="UP000444316">
    <property type="component" value="Unassembled WGS sequence"/>
</dbReference>
<keyword evidence="2" id="KW-0479">Metal-binding</keyword>
<evidence type="ECO:0000256" key="8">
    <source>
        <dbReference type="ARBA" id="ARBA00023004"/>
    </source>
</evidence>
<dbReference type="GO" id="GO:0051539">
    <property type="term" value="F:4 iron, 4 sulfur cluster binding"/>
    <property type="evidence" value="ECO:0007669"/>
    <property type="project" value="UniProtKB-KW"/>
</dbReference>
<evidence type="ECO:0000256" key="9">
    <source>
        <dbReference type="ARBA" id="ARBA00023014"/>
    </source>
</evidence>
<dbReference type="InterPro" id="IPR011604">
    <property type="entry name" value="PDDEXK-like_dom_sf"/>
</dbReference>
<comment type="similarity">
    <text evidence="13">Belongs to the helicase family. DinG subfamily.</text>
</comment>
<protein>
    <submittedName>
        <fullName evidence="15">ATP-dependent DNA helicase</fullName>
    </submittedName>
</protein>
<dbReference type="SUPFAM" id="SSF52540">
    <property type="entry name" value="P-loop containing nucleoside triphosphate hydrolases"/>
    <property type="match status" value="2"/>
</dbReference>
<keyword evidence="12" id="KW-0413">Isomerase</keyword>
<evidence type="ECO:0000256" key="1">
    <source>
        <dbReference type="ARBA" id="ARBA00022485"/>
    </source>
</evidence>
<proteinExistence type="inferred from homology"/>
<dbReference type="InterPro" id="IPR010614">
    <property type="entry name" value="RAD3-like_helicase_DEAD"/>
</dbReference>
<dbReference type="PROSITE" id="PS51193">
    <property type="entry name" value="HELICASE_ATP_BIND_2"/>
    <property type="match status" value="1"/>
</dbReference>
<dbReference type="Pfam" id="PF06733">
    <property type="entry name" value="DEAD_2"/>
    <property type="match status" value="1"/>
</dbReference>
<keyword evidence="1" id="KW-0004">4Fe-4S</keyword>
<dbReference type="InterPro" id="IPR014013">
    <property type="entry name" value="Helic_SF1/SF2_ATP-bd_DinG/Rad3"/>
</dbReference>
<evidence type="ECO:0000256" key="7">
    <source>
        <dbReference type="ARBA" id="ARBA00022840"/>
    </source>
</evidence>
<dbReference type="InterPro" id="IPR045028">
    <property type="entry name" value="DinG/Rad3-like"/>
</dbReference>
<evidence type="ECO:0000256" key="10">
    <source>
        <dbReference type="ARBA" id="ARBA00023125"/>
    </source>
</evidence>
<evidence type="ECO:0000256" key="13">
    <source>
        <dbReference type="ARBA" id="ARBA00038058"/>
    </source>
</evidence>
<evidence type="ECO:0000259" key="14">
    <source>
        <dbReference type="PROSITE" id="PS51193"/>
    </source>
</evidence>